<accession>A0A1C7DFD9</accession>
<reference evidence="5" key="3">
    <citation type="submission" date="2016-10" db="EMBL/GenBank/DDBJ databases">
        <authorList>
            <person name="See-Too W.S."/>
        </authorList>
    </citation>
    <scope>NUCLEOTIDE SEQUENCE</scope>
    <source>
        <strain evidence="5">DSM 14505</strain>
    </source>
</reference>
<evidence type="ECO:0000256" key="3">
    <source>
        <dbReference type="ARBA" id="ARBA00022840"/>
    </source>
</evidence>
<dbReference type="PIRSF" id="PIRSF003073">
    <property type="entry name" value="DNAC_TnpB_IstB"/>
    <property type="match status" value="1"/>
</dbReference>
<dbReference type="InterPro" id="IPR027417">
    <property type="entry name" value="P-loop_NTPase"/>
</dbReference>
<evidence type="ECO:0000313" key="5">
    <source>
        <dbReference type="EMBL" id="ANU10122.1"/>
    </source>
</evidence>
<dbReference type="RefSeq" id="WP_006830734.1">
    <property type="nucleotide sequence ID" value="NZ_AJYB01000046.1"/>
</dbReference>
<dbReference type="SUPFAM" id="SSF52540">
    <property type="entry name" value="P-loop containing nucleoside triphosphate hydrolases"/>
    <property type="match status" value="1"/>
</dbReference>
<dbReference type="InterPro" id="IPR047661">
    <property type="entry name" value="IstB"/>
</dbReference>
<proteinExistence type="inferred from homology"/>
<evidence type="ECO:0000313" key="7">
    <source>
        <dbReference type="Proteomes" id="UP000004725"/>
    </source>
</evidence>
<reference evidence="6 7" key="1">
    <citation type="journal article" date="2012" name="J. Bacteriol.">
        <title>Genome Sequence of the Antarctic Psychrophile Bacterium Planococcus antarcticus DSM 14505.</title>
        <authorList>
            <person name="Margolles A."/>
            <person name="Gueimonde M."/>
            <person name="Sanchez B."/>
        </authorList>
    </citation>
    <scope>NUCLEOTIDE SEQUENCE [LARGE SCALE GENOMIC DNA]</scope>
    <source>
        <strain evidence="6 7">DSM 14505</strain>
    </source>
</reference>
<dbReference type="GO" id="GO:0005524">
    <property type="term" value="F:ATP binding"/>
    <property type="evidence" value="ECO:0007669"/>
    <property type="project" value="UniProtKB-KW"/>
</dbReference>
<dbReference type="OrthoDB" id="2052561at2"/>
<dbReference type="NCBIfam" id="NF038214">
    <property type="entry name" value="IS21_help_AAA"/>
    <property type="match status" value="1"/>
</dbReference>
<dbReference type="Proteomes" id="UP000092661">
    <property type="component" value="Chromosome"/>
</dbReference>
<gene>
    <name evidence="6" type="ORF">A1A1_13872</name>
    <name evidence="5" type="ORF">BBH88_07305</name>
</gene>
<dbReference type="InterPro" id="IPR003593">
    <property type="entry name" value="AAA+_ATPase"/>
</dbReference>
<dbReference type="Gene3D" id="3.40.50.300">
    <property type="entry name" value="P-loop containing nucleotide triphosphate hydrolases"/>
    <property type="match status" value="1"/>
</dbReference>
<dbReference type="Proteomes" id="UP000004725">
    <property type="component" value="Unassembled WGS sequence"/>
</dbReference>
<protein>
    <submittedName>
        <fullName evidence="5">ATP-binding protein</fullName>
    </submittedName>
    <submittedName>
        <fullName evidence="6">Transposase</fullName>
    </submittedName>
</protein>
<dbReference type="AlphaFoldDB" id="A0A1C7DFD9"/>
<evidence type="ECO:0000313" key="8">
    <source>
        <dbReference type="Proteomes" id="UP000092661"/>
    </source>
</evidence>
<feature type="domain" description="AAA+ ATPase" evidence="4">
    <location>
        <begin position="100"/>
        <end position="232"/>
    </location>
</feature>
<dbReference type="PANTHER" id="PTHR30050:SF4">
    <property type="entry name" value="ATP-BINDING PROTEIN RV3427C IN INSERTION SEQUENCE-RELATED"/>
    <property type="match status" value="1"/>
</dbReference>
<dbReference type="PRINTS" id="PR00300">
    <property type="entry name" value="CLPPROTEASEA"/>
</dbReference>
<evidence type="ECO:0000256" key="2">
    <source>
        <dbReference type="ARBA" id="ARBA00022741"/>
    </source>
</evidence>
<dbReference type="GO" id="GO:0006260">
    <property type="term" value="P:DNA replication"/>
    <property type="evidence" value="ECO:0007669"/>
    <property type="project" value="TreeGrafter"/>
</dbReference>
<keyword evidence="8" id="KW-1185">Reference proteome</keyword>
<comment type="similarity">
    <text evidence="1">Belongs to the IS21/IS1162 putative ATP-binding protein family.</text>
</comment>
<dbReference type="InterPro" id="IPR028350">
    <property type="entry name" value="DNAC/IstB-like"/>
</dbReference>
<keyword evidence="2" id="KW-0547">Nucleotide-binding</keyword>
<sequence length="257" mass="30160">MSHPYEGLQEKCRTLRLAETAKELPNFLREAESKGWTYHEFIHEVLSYEMRCRERKTSEKLMKWAEFPELLTFEHFRLEEQTAIGEKQLNVLKELSWIDDCFTLIMMGPTGAGKTHLSTALGIHAIERGYQVSFISMERLIYVLKSKEYTSKSKTRYKRITASDLIIIDDVMYMAYEPQEAHLFFQFIYEMYDKAAFILTSNKGPGEWGKFLGDPTLTTAILDRLLHRSEILTFDETQDSIRMRYRKTLFSNQGVES</sequence>
<dbReference type="eggNOG" id="COG1484">
    <property type="taxonomic scope" value="Bacteria"/>
</dbReference>
<organism evidence="6 7">
    <name type="scientific">Planococcus antarcticus DSM 14505</name>
    <dbReference type="NCBI Taxonomy" id="1185653"/>
    <lineage>
        <taxon>Bacteria</taxon>
        <taxon>Bacillati</taxon>
        <taxon>Bacillota</taxon>
        <taxon>Bacilli</taxon>
        <taxon>Bacillales</taxon>
        <taxon>Caryophanaceae</taxon>
        <taxon>Planococcus</taxon>
    </lineage>
</organism>
<dbReference type="InterPro" id="IPR002611">
    <property type="entry name" value="IstB_ATP-bd"/>
</dbReference>
<dbReference type="EMBL" id="CP016534">
    <property type="protein sequence ID" value="ANU10122.1"/>
    <property type="molecule type" value="Genomic_DNA"/>
</dbReference>
<evidence type="ECO:0000313" key="6">
    <source>
        <dbReference type="EMBL" id="EIM05914.1"/>
    </source>
</evidence>
<dbReference type="InterPro" id="IPR001270">
    <property type="entry name" value="ClpA/B"/>
</dbReference>
<name>A0A1C7DFD9_9BACL</name>
<dbReference type="SMART" id="SM00382">
    <property type="entry name" value="AAA"/>
    <property type="match status" value="1"/>
</dbReference>
<dbReference type="PANTHER" id="PTHR30050">
    <property type="entry name" value="CHROMOSOMAL REPLICATION INITIATOR PROTEIN DNAA"/>
    <property type="match status" value="1"/>
</dbReference>
<dbReference type="CDD" id="cd00009">
    <property type="entry name" value="AAA"/>
    <property type="match status" value="1"/>
</dbReference>
<evidence type="ECO:0000259" key="4">
    <source>
        <dbReference type="SMART" id="SM00382"/>
    </source>
</evidence>
<evidence type="ECO:0000256" key="1">
    <source>
        <dbReference type="ARBA" id="ARBA00008059"/>
    </source>
</evidence>
<reference evidence="8" key="2">
    <citation type="submission" date="2016-07" db="EMBL/GenBank/DDBJ databases">
        <authorList>
            <person name="See-Too W.S."/>
        </authorList>
    </citation>
    <scope>NUCLEOTIDE SEQUENCE [LARGE SCALE GENOMIC DNA]</scope>
    <source>
        <strain evidence="8">DSM 14505</strain>
    </source>
</reference>
<dbReference type="EMBL" id="AJYB01000046">
    <property type="protein sequence ID" value="EIM05914.1"/>
    <property type="molecule type" value="Genomic_DNA"/>
</dbReference>
<dbReference type="KEGG" id="pana:BBH88_07305"/>
<dbReference type="Pfam" id="PF01695">
    <property type="entry name" value="IstB_IS21"/>
    <property type="match status" value="1"/>
</dbReference>
<keyword evidence="3 5" id="KW-0067">ATP-binding</keyword>